<protein>
    <recommendedName>
        <fullName evidence="3">Phage virion morphogenesis protein</fullName>
    </recommendedName>
</protein>
<evidence type="ECO:0000313" key="2">
    <source>
        <dbReference type="Proteomes" id="UP000004095"/>
    </source>
</evidence>
<dbReference type="Pfam" id="PF05069">
    <property type="entry name" value="Phage_tail_S"/>
    <property type="match status" value="1"/>
</dbReference>
<dbReference type="OrthoDB" id="840287at2"/>
<evidence type="ECO:0008006" key="3">
    <source>
        <dbReference type="Google" id="ProtNLM"/>
    </source>
</evidence>
<accession>A1ZIQ8</accession>
<keyword evidence="2" id="KW-1185">Reference proteome</keyword>
<dbReference type="eggNOG" id="COG5005">
    <property type="taxonomic scope" value="Bacteria"/>
</dbReference>
<evidence type="ECO:0000313" key="1">
    <source>
        <dbReference type="EMBL" id="EAY29926.1"/>
    </source>
</evidence>
<dbReference type="AlphaFoldDB" id="A1ZIQ8"/>
<name>A1ZIQ8_MICM2</name>
<dbReference type="InterPro" id="IPR006522">
    <property type="entry name" value="Phage_virion_morphogenesis"/>
</dbReference>
<dbReference type="EMBL" id="AAWS01000009">
    <property type="protein sequence ID" value="EAY29926.1"/>
    <property type="molecule type" value="Genomic_DNA"/>
</dbReference>
<comment type="caution">
    <text evidence="1">The sequence shown here is derived from an EMBL/GenBank/DDBJ whole genome shotgun (WGS) entry which is preliminary data.</text>
</comment>
<reference evidence="1 2" key="1">
    <citation type="submission" date="2007-01" db="EMBL/GenBank/DDBJ databases">
        <authorList>
            <person name="Haygood M."/>
            <person name="Podell S."/>
            <person name="Anderson C."/>
            <person name="Hopkinson B."/>
            <person name="Roe K."/>
            <person name="Barbeau K."/>
            <person name="Gaasterland T."/>
            <person name="Ferriera S."/>
            <person name="Johnson J."/>
            <person name="Kravitz S."/>
            <person name="Beeson K."/>
            <person name="Sutton G."/>
            <person name="Rogers Y.-H."/>
            <person name="Friedman R."/>
            <person name="Frazier M."/>
            <person name="Venter J.C."/>
        </authorList>
    </citation>
    <scope>NUCLEOTIDE SEQUENCE [LARGE SCALE GENOMIC DNA]</scope>
    <source>
        <strain evidence="1 2">ATCC 23134</strain>
    </source>
</reference>
<organism evidence="1 2">
    <name type="scientific">Microscilla marina ATCC 23134</name>
    <dbReference type="NCBI Taxonomy" id="313606"/>
    <lineage>
        <taxon>Bacteria</taxon>
        <taxon>Pseudomonadati</taxon>
        <taxon>Bacteroidota</taxon>
        <taxon>Cytophagia</taxon>
        <taxon>Cytophagales</taxon>
        <taxon>Microscillaceae</taxon>
        <taxon>Microscilla</taxon>
    </lineage>
</organism>
<gene>
    <name evidence="1" type="ORF">M23134_05799</name>
</gene>
<sequence>MLMINERKFRKVMRGMPSGVGRVMLRYVQRNFASESYRGSAWQPRRNQGNNRKPLLVDTGKLKASFKVREASWRVIRVGSDRQAASGNAHLAQLHNEGAQGVATVRTYTRRGRNGSVRVRSHRRHAHLPQRQFMPIPGTEPLPPELWAAIENFVSVELDKVFK</sequence>
<proteinExistence type="predicted"/>
<dbReference type="Proteomes" id="UP000004095">
    <property type="component" value="Unassembled WGS sequence"/>
</dbReference>